<dbReference type="InterPro" id="IPR036412">
    <property type="entry name" value="HAD-like_sf"/>
</dbReference>
<organism evidence="9 10">
    <name type="scientific">Geofilum rubicundum JCM 15548</name>
    <dbReference type="NCBI Taxonomy" id="1236989"/>
    <lineage>
        <taxon>Bacteria</taxon>
        <taxon>Pseudomonadati</taxon>
        <taxon>Bacteroidota</taxon>
        <taxon>Bacteroidia</taxon>
        <taxon>Marinilabiliales</taxon>
        <taxon>Marinilabiliaceae</taxon>
        <taxon>Geofilum</taxon>
    </lineage>
</organism>
<keyword evidence="5 7" id="KW-1133">Transmembrane helix</keyword>
<dbReference type="PANTHER" id="PTHR24093">
    <property type="entry name" value="CATION TRANSPORTING ATPASE"/>
    <property type="match status" value="1"/>
</dbReference>
<dbReference type="InterPro" id="IPR023298">
    <property type="entry name" value="ATPase_P-typ_TM_dom_sf"/>
</dbReference>
<dbReference type="GO" id="GO:0005524">
    <property type="term" value="F:ATP binding"/>
    <property type="evidence" value="ECO:0007669"/>
    <property type="project" value="InterPro"/>
</dbReference>
<feature type="transmembrane region" description="Helical" evidence="7">
    <location>
        <begin position="276"/>
        <end position="297"/>
    </location>
</feature>
<feature type="transmembrane region" description="Helical" evidence="7">
    <location>
        <begin position="309"/>
        <end position="326"/>
    </location>
</feature>
<evidence type="ECO:0000256" key="5">
    <source>
        <dbReference type="ARBA" id="ARBA00022989"/>
    </source>
</evidence>
<evidence type="ECO:0000256" key="6">
    <source>
        <dbReference type="ARBA" id="ARBA00023136"/>
    </source>
</evidence>
<protein>
    <submittedName>
        <fullName evidence="9">Ca ion P-type ATPase</fullName>
    </submittedName>
</protein>
<comment type="caution">
    <text evidence="9">The sequence shown here is derived from an EMBL/GenBank/DDBJ whole genome shotgun (WGS) entry which is preliminary data.</text>
</comment>
<evidence type="ECO:0000256" key="2">
    <source>
        <dbReference type="ARBA" id="ARBA00022692"/>
    </source>
</evidence>
<dbReference type="Gene3D" id="3.40.50.1000">
    <property type="entry name" value="HAD superfamily/HAD-like"/>
    <property type="match status" value="1"/>
</dbReference>
<dbReference type="PRINTS" id="PR00120">
    <property type="entry name" value="HATPASE"/>
</dbReference>
<sequence>MITGDHAATARAIGKQIGIGDGEKSLVGKDLEQMSDEELRRQVQEYDIYARTSPEHKLRLVKALQDNGSLCAMTGDGVNDAPALKKADIGIAMGIKGTEVSKDASEMVLADDNFATIVKAIEEGRTVYDNIRKALFFIIPTNGAEALVLMSAILLGIVMPITPAQILWINMVTAVTLALALSFEPMESNVMDRPPRDAGESILGRLFVWRITFVSFIIGGLTLGVFSMLRSNGLADEAARTVAVNTLVAGQLFYLFNCRKIKHPAIGKGFFNNPYAFIAVGALIVLQMGFVYLPFMNTFFDTQAMAVEYWLYPLAAGAIVFLLVELEKFILRKIKSGS</sequence>
<dbReference type="AlphaFoldDB" id="A0A0E9LYZ0"/>
<dbReference type="GO" id="GO:0005886">
    <property type="term" value="C:plasma membrane"/>
    <property type="evidence" value="ECO:0007669"/>
    <property type="project" value="TreeGrafter"/>
</dbReference>
<evidence type="ECO:0000256" key="4">
    <source>
        <dbReference type="ARBA" id="ARBA00022842"/>
    </source>
</evidence>
<accession>A0A0E9LYZ0</accession>
<dbReference type="GO" id="GO:0016887">
    <property type="term" value="F:ATP hydrolysis activity"/>
    <property type="evidence" value="ECO:0007669"/>
    <property type="project" value="InterPro"/>
</dbReference>
<keyword evidence="6 7" id="KW-0472">Membrane</keyword>
<name>A0A0E9LYZ0_9BACT</name>
<feature type="transmembrane region" description="Helical" evidence="7">
    <location>
        <begin position="134"/>
        <end position="159"/>
    </location>
</feature>
<feature type="domain" description="Cation-transporting P-type ATPase C-terminal" evidence="8">
    <location>
        <begin position="159"/>
        <end position="330"/>
    </location>
</feature>
<feature type="transmembrane region" description="Helical" evidence="7">
    <location>
        <begin position="238"/>
        <end position="256"/>
    </location>
</feature>
<dbReference type="PANTHER" id="PTHR24093:SF506">
    <property type="entry name" value="CATION-TRANSPORTING ATPASE PMA1"/>
    <property type="match status" value="1"/>
</dbReference>
<dbReference type="SUPFAM" id="SSF81665">
    <property type="entry name" value="Calcium ATPase, transmembrane domain M"/>
    <property type="match status" value="1"/>
</dbReference>
<dbReference type="EMBL" id="BAZW01000030">
    <property type="protein sequence ID" value="GAO30807.1"/>
    <property type="molecule type" value="Genomic_DNA"/>
</dbReference>
<keyword evidence="2 7" id="KW-0812">Transmembrane</keyword>
<dbReference type="GO" id="GO:0046872">
    <property type="term" value="F:metal ion binding"/>
    <property type="evidence" value="ECO:0007669"/>
    <property type="project" value="UniProtKB-KW"/>
</dbReference>
<feature type="transmembrane region" description="Helical" evidence="7">
    <location>
        <begin position="207"/>
        <end position="226"/>
    </location>
</feature>
<evidence type="ECO:0000313" key="10">
    <source>
        <dbReference type="Proteomes" id="UP000032900"/>
    </source>
</evidence>
<dbReference type="GO" id="GO:0005388">
    <property type="term" value="F:P-type calcium transporter activity"/>
    <property type="evidence" value="ECO:0007669"/>
    <property type="project" value="TreeGrafter"/>
</dbReference>
<evidence type="ECO:0000256" key="3">
    <source>
        <dbReference type="ARBA" id="ARBA00022723"/>
    </source>
</evidence>
<dbReference type="SUPFAM" id="SSF56784">
    <property type="entry name" value="HAD-like"/>
    <property type="match status" value="1"/>
</dbReference>
<gene>
    <name evidence="9" type="ORF">JCM15548_13120</name>
</gene>
<evidence type="ECO:0000313" key="9">
    <source>
        <dbReference type="EMBL" id="GAO30807.1"/>
    </source>
</evidence>
<dbReference type="InterPro" id="IPR023214">
    <property type="entry name" value="HAD_sf"/>
</dbReference>
<comment type="subcellular location">
    <subcellularLocation>
        <location evidence="1">Membrane</location>
    </subcellularLocation>
</comment>
<proteinExistence type="predicted"/>
<dbReference type="Pfam" id="PF00689">
    <property type="entry name" value="Cation_ATPase_C"/>
    <property type="match status" value="1"/>
</dbReference>
<dbReference type="Proteomes" id="UP000032900">
    <property type="component" value="Unassembled WGS sequence"/>
</dbReference>
<keyword evidence="10" id="KW-1185">Reference proteome</keyword>
<evidence type="ECO:0000256" key="7">
    <source>
        <dbReference type="SAM" id="Phobius"/>
    </source>
</evidence>
<dbReference type="NCBIfam" id="TIGR01494">
    <property type="entry name" value="ATPase_P-type"/>
    <property type="match status" value="1"/>
</dbReference>
<evidence type="ECO:0000259" key="8">
    <source>
        <dbReference type="Pfam" id="PF00689"/>
    </source>
</evidence>
<evidence type="ECO:0000256" key="1">
    <source>
        <dbReference type="ARBA" id="ARBA00004370"/>
    </source>
</evidence>
<dbReference type="Gene3D" id="1.20.1110.10">
    <property type="entry name" value="Calcium-transporting ATPase, transmembrane domain"/>
    <property type="match status" value="1"/>
</dbReference>
<dbReference type="RefSeq" id="WP_262487051.1">
    <property type="nucleotide sequence ID" value="NZ_BAZW01000030.1"/>
</dbReference>
<dbReference type="PRINTS" id="PR00119">
    <property type="entry name" value="CATATPASE"/>
</dbReference>
<dbReference type="InterPro" id="IPR006068">
    <property type="entry name" value="ATPase_P-typ_cation-transptr_C"/>
</dbReference>
<dbReference type="InterPro" id="IPR001757">
    <property type="entry name" value="P_typ_ATPase"/>
</dbReference>
<dbReference type="STRING" id="1236989.JCM15548_13120"/>
<dbReference type="Pfam" id="PF00702">
    <property type="entry name" value="Hydrolase"/>
    <property type="match status" value="1"/>
</dbReference>
<keyword evidence="4" id="KW-0460">Magnesium</keyword>
<reference evidence="9 10" key="1">
    <citation type="journal article" date="2015" name="Microbes Environ.">
        <title>Distribution and evolution of nitrogen fixation genes in the phylum bacteroidetes.</title>
        <authorList>
            <person name="Inoue J."/>
            <person name="Oshima K."/>
            <person name="Suda W."/>
            <person name="Sakamoto M."/>
            <person name="Iino T."/>
            <person name="Noda S."/>
            <person name="Hongoh Y."/>
            <person name="Hattori M."/>
            <person name="Ohkuma M."/>
        </authorList>
    </citation>
    <scope>NUCLEOTIDE SEQUENCE [LARGE SCALE GENOMIC DNA]</scope>
    <source>
        <strain evidence="9">JCM 15548</strain>
    </source>
</reference>
<feature type="transmembrane region" description="Helical" evidence="7">
    <location>
        <begin position="165"/>
        <end position="186"/>
    </location>
</feature>
<keyword evidence="3" id="KW-0479">Metal-binding</keyword>